<evidence type="ECO:0000256" key="2">
    <source>
        <dbReference type="PROSITE-ProRule" id="PRU00089"/>
    </source>
</evidence>
<dbReference type="GO" id="GO:0005634">
    <property type="term" value="C:nucleus"/>
    <property type="evidence" value="ECO:0007669"/>
    <property type="project" value="UniProtKB-SubCell"/>
</dbReference>
<comment type="subcellular location">
    <subcellularLocation>
        <location evidence="2">Nucleus</location>
    </subcellularLocation>
</comment>
<dbReference type="InterPro" id="IPR030456">
    <property type="entry name" value="TF_fork_head_CS_2"/>
</dbReference>
<dbReference type="Gene3D" id="3.60.10.10">
    <property type="entry name" value="Endonuclease/exonuclease/phosphatase"/>
    <property type="match status" value="1"/>
</dbReference>
<dbReference type="PROSITE" id="PS00658">
    <property type="entry name" value="FORK_HEAD_2"/>
    <property type="match status" value="1"/>
</dbReference>
<sequence length="817" mass="92336">MFRKDRNRHGGGLLIYTRRELIILRVSHLECVNIETIALSFQTRKNGPKALLMGTYRPPNLSKSVWESQLKNMLLRPGRFYNIFLVGDLNCDLLNPDGGAKDGRALIDLMEVYRISSLIKEPTRITNTSTSLIDVKFTSRPRSFLSSGVYDTDTSDHSLVYAVMRSHCPRPCMEIENKRNFKHFDQDVFSRDVSQIPFHVAYVFDDVDDVAWAWGKMFTGLLDEHAPVKKRLIKREHVPFMTTELLGAIRCRRRLKQTYYATKDLADWQNKKNSGDNTITLKEDKELITDNNVIATRFKDHFSKIQNDSADYAMMGSSYCSDSHPSISAIRNNCPNIKSFNFQLISPAEVQQVVGNLEPNKATGHDGIPAKILRDCSKELALPLANLFNFSIVSECFPSDWKLAEVCPVFKKDDPTNICNYRPVSILINLDKTFEKCLNRQVVEHFAEILSPFLSAYRRGYSCEAVLLHLIESWRQDLDKGKTVGSVLLDLSKAFDLIPHNLLMDKLKAYGLSAQSLNLIKDYLRGRRQLVKVANAKSDIVKIHRGVPQRNNSAEIKVRLRESGKMRGLPQGKDLSALSTKQRNRKAAGINKTELAARVTRENTQRWQNSLRHNLSFNDCFLKIPRRPDQPGKGSLWALHPDCGAMFENGSFLRRRKRFKSEKERTTKLAKLITDETKEPHNGRVLTTSDNPASCISPVNVTQSGFKHPFNIENLIGSDIKSVQSCSTMTAPIPSLPTCPSCMNTPPASSLAAGYQGNLWSAAVPAAYFAKPCSHHERMKEYEIARLGQQFYHTGELASFYGAVPVTTAVLPQAVFR</sequence>
<dbReference type="Pfam" id="PF00250">
    <property type="entry name" value="Forkhead"/>
    <property type="match status" value="1"/>
</dbReference>
<evidence type="ECO:0000256" key="1">
    <source>
        <dbReference type="ARBA" id="ARBA00023125"/>
    </source>
</evidence>
<dbReference type="SUPFAM" id="SSF46785">
    <property type="entry name" value="Winged helix' DNA-binding domain"/>
    <property type="match status" value="1"/>
</dbReference>
<feature type="domain" description="Fork-head" evidence="3">
    <location>
        <begin position="547"/>
        <end position="657"/>
    </location>
</feature>
<proteinExistence type="predicted"/>
<dbReference type="GO" id="GO:0003824">
    <property type="term" value="F:catalytic activity"/>
    <property type="evidence" value="ECO:0007669"/>
    <property type="project" value="InterPro"/>
</dbReference>
<accession>A0A2B4SMA2</accession>
<dbReference type="InterPro" id="IPR000477">
    <property type="entry name" value="RT_dom"/>
</dbReference>
<feature type="DNA-binding region" description="Fork-head" evidence="2">
    <location>
        <begin position="547"/>
        <end position="657"/>
    </location>
</feature>
<dbReference type="PANTHER" id="PTHR47510:SF3">
    <property type="entry name" value="ENDO_EXONUCLEASE_PHOSPHATASE DOMAIN-CONTAINING PROTEIN"/>
    <property type="match status" value="1"/>
</dbReference>
<dbReference type="InterPro" id="IPR036388">
    <property type="entry name" value="WH-like_DNA-bd_sf"/>
</dbReference>
<dbReference type="InterPro" id="IPR001766">
    <property type="entry name" value="Fork_head_dom"/>
</dbReference>
<comment type="caution">
    <text evidence="5">The sequence shown here is derived from an EMBL/GenBank/DDBJ whole genome shotgun (WGS) entry which is preliminary data.</text>
</comment>
<dbReference type="Gene3D" id="1.10.10.10">
    <property type="entry name" value="Winged helix-like DNA-binding domain superfamily/Winged helix DNA-binding domain"/>
    <property type="match status" value="1"/>
</dbReference>
<protein>
    <submittedName>
        <fullName evidence="5">Forkhead box protein B1</fullName>
    </submittedName>
</protein>
<keyword evidence="2" id="KW-0539">Nucleus</keyword>
<evidence type="ECO:0000259" key="3">
    <source>
        <dbReference type="PROSITE" id="PS50039"/>
    </source>
</evidence>
<dbReference type="InterPro" id="IPR036390">
    <property type="entry name" value="WH_DNA-bd_sf"/>
</dbReference>
<evidence type="ECO:0000313" key="5">
    <source>
        <dbReference type="EMBL" id="PFX31824.1"/>
    </source>
</evidence>
<dbReference type="SMART" id="SM00339">
    <property type="entry name" value="FH"/>
    <property type="match status" value="1"/>
</dbReference>
<feature type="domain" description="Reverse transcriptase" evidence="4">
    <location>
        <begin position="390"/>
        <end position="686"/>
    </location>
</feature>
<dbReference type="AlphaFoldDB" id="A0A2B4SMA2"/>
<dbReference type="PANTHER" id="PTHR47510">
    <property type="entry name" value="REVERSE TRANSCRIPTASE DOMAIN-CONTAINING PROTEIN"/>
    <property type="match status" value="1"/>
</dbReference>
<keyword evidence="1 2" id="KW-0238">DNA-binding</keyword>
<dbReference type="Pfam" id="PF14529">
    <property type="entry name" value="Exo_endo_phos_2"/>
    <property type="match status" value="1"/>
</dbReference>
<dbReference type="Proteomes" id="UP000225706">
    <property type="component" value="Unassembled WGS sequence"/>
</dbReference>
<dbReference type="PROSITE" id="PS50878">
    <property type="entry name" value="RT_POL"/>
    <property type="match status" value="1"/>
</dbReference>
<name>A0A2B4SMA2_STYPI</name>
<keyword evidence="6" id="KW-1185">Reference proteome</keyword>
<dbReference type="SUPFAM" id="SSF56219">
    <property type="entry name" value="DNase I-like"/>
    <property type="match status" value="1"/>
</dbReference>
<dbReference type="OrthoDB" id="5987713at2759"/>
<dbReference type="PROSITE" id="PS50039">
    <property type="entry name" value="FORK_HEAD_3"/>
    <property type="match status" value="1"/>
</dbReference>
<evidence type="ECO:0000259" key="4">
    <source>
        <dbReference type="PROSITE" id="PS50878"/>
    </source>
</evidence>
<organism evidence="5 6">
    <name type="scientific">Stylophora pistillata</name>
    <name type="common">Smooth cauliflower coral</name>
    <dbReference type="NCBI Taxonomy" id="50429"/>
    <lineage>
        <taxon>Eukaryota</taxon>
        <taxon>Metazoa</taxon>
        <taxon>Cnidaria</taxon>
        <taxon>Anthozoa</taxon>
        <taxon>Hexacorallia</taxon>
        <taxon>Scleractinia</taxon>
        <taxon>Astrocoeniina</taxon>
        <taxon>Pocilloporidae</taxon>
        <taxon>Stylophora</taxon>
    </lineage>
</organism>
<gene>
    <name evidence="5" type="primary">FOXB1</name>
    <name evidence="5" type="ORF">AWC38_SpisGene3349</name>
</gene>
<evidence type="ECO:0000313" key="6">
    <source>
        <dbReference type="Proteomes" id="UP000225706"/>
    </source>
</evidence>
<dbReference type="InterPro" id="IPR036691">
    <property type="entry name" value="Endo/exonu/phosph_ase_sf"/>
</dbReference>
<dbReference type="GO" id="GO:0003700">
    <property type="term" value="F:DNA-binding transcription factor activity"/>
    <property type="evidence" value="ECO:0007669"/>
    <property type="project" value="InterPro"/>
</dbReference>
<dbReference type="EMBL" id="LSMT01000031">
    <property type="protein sequence ID" value="PFX31824.1"/>
    <property type="molecule type" value="Genomic_DNA"/>
</dbReference>
<reference evidence="6" key="1">
    <citation type="journal article" date="2017" name="bioRxiv">
        <title>Comparative analysis of the genomes of Stylophora pistillata and Acropora digitifera provides evidence for extensive differences between species of corals.</title>
        <authorList>
            <person name="Voolstra C.R."/>
            <person name="Li Y."/>
            <person name="Liew Y.J."/>
            <person name="Baumgarten S."/>
            <person name="Zoccola D."/>
            <person name="Flot J.-F."/>
            <person name="Tambutte S."/>
            <person name="Allemand D."/>
            <person name="Aranda M."/>
        </authorList>
    </citation>
    <scope>NUCLEOTIDE SEQUENCE [LARGE SCALE GENOMIC DNA]</scope>
</reference>
<dbReference type="GO" id="GO:0043565">
    <property type="term" value="F:sequence-specific DNA binding"/>
    <property type="evidence" value="ECO:0007669"/>
    <property type="project" value="InterPro"/>
</dbReference>
<dbReference type="Pfam" id="PF00078">
    <property type="entry name" value="RVT_1"/>
    <property type="match status" value="1"/>
</dbReference>
<dbReference type="InterPro" id="IPR005135">
    <property type="entry name" value="Endo/exonuclease/phosphatase"/>
</dbReference>